<reference evidence="11 12" key="1">
    <citation type="submission" date="2020-10" db="EMBL/GenBank/DDBJ databases">
        <title>Pygocentrus nattereri (red-bellied piranha) genome, fPygNat1, primary haplotype.</title>
        <authorList>
            <person name="Myers G."/>
            <person name="Meyer A."/>
            <person name="Karagic N."/>
            <person name="Pippel M."/>
            <person name="Winkler S."/>
            <person name="Tracey A."/>
            <person name="Wood J."/>
            <person name="Formenti G."/>
            <person name="Howe K."/>
            <person name="Fedrigo O."/>
            <person name="Jarvis E.D."/>
        </authorList>
    </citation>
    <scope>NUCLEOTIDE SEQUENCE [LARGE SCALE GENOMIC DNA]</scope>
</reference>
<organism evidence="11 12">
    <name type="scientific">Pygocentrus nattereri</name>
    <name type="common">Red-bellied piranha</name>
    <dbReference type="NCBI Taxonomy" id="42514"/>
    <lineage>
        <taxon>Eukaryota</taxon>
        <taxon>Metazoa</taxon>
        <taxon>Chordata</taxon>
        <taxon>Craniata</taxon>
        <taxon>Vertebrata</taxon>
        <taxon>Euteleostomi</taxon>
        <taxon>Actinopterygii</taxon>
        <taxon>Neopterygii</taxon>
        <taxon>Teleostei</taxon>
        <taxon>Ostariophysi</taxon>
        <taxon>Characiformes</taxon>
        <taxon>Characoidei</taxon>
        <taxon>Pygocentrus</taxon>
    </lineage>
</organism>
<dbReference type="SUPFAM" id="SSF81321">
    <property type="entry name" value="Family A G protein-coupled receptor-like"/>
    <property type="match status" value="1"/>
</dbReference>
<feature type="domain" description="G-protein coupled receptors family 1 profile" evidence="10">
    <location>
        <begin position="49"/>
        <end position="303"/>
    </location>
</feature>
<dbReference type="AlphaFoldDB" id="A0A3B4EQB4"/>
<dbReference type="Ensembl" id="ENSPNAT00000040939.2">
    <property type="protein sequence ID" value="ENSPNAP00000037474.1"/>
    <property type="gene ID" value="ENSPNAG00000006228.2"/>
</dbReference>
<keyword evidence="5" id="KW-0297">G-protein coupled receptor</keyword>
<feature type="transmembrane region" description="Helical" evidence="9">
    <location>
        <begin position="195"/>
        <end position="215"/>
    </location>
</feature>
<evidence type="ECO:0000256" key="5">
    <source>
        <dbReference type="ARBA" id="ARBA00023040"/>
    </source>
</evidence>
<keyword evidence="4 9" id="KW-1133">Transmembrane helix</keyword>
<evidence type="ECO:0000256" key="6">
    <source>
        <dbReference type="ARBA" id="ARBA00023136"/>
    </source>
</evidence>
<feature type="transmembrane region" description="Helical" evidence="9">
    <location>
        <begin position="279"/>
        <end position="305"/>
    </location>
</feature>
<evidence type="ECO:0000259" key="10">
    <source>
        <dbReference type="PROSITE" id="PS50262"/>
    </source>
</evidence>
<dbReference type="GeneTree" id="ENSGT01150000287001"/>
<evidence type="ECO:0000256" key="9">
    <source>
        <dbReference type="SAM" id="Phobius"/>
    </source>
</evidence>
<keyword evidence="6 9" id="KW-0472">Membrane</keyword>
<feature type="transmembrane region" description="Helical" evidence="9">
    <location>
        <begin position="241"/>
        <end position="259"/>
    </location>
</feature>
<evidence type="ECO:0000256" key="2">
    <source>
        <dbReference type="ARBA" id="ARBA00022475"/>
    </source>
</evidence>
<name>A0A3B4EQB4_PYGNA</name>
<feature type="transmembrane region" description="Helical" evidence="9">
    <location>
        <begin position="38"/>
        <end position="58"/>
    </location>
</feature>
<keyword evidence="7" id="KW-0675">Receptor</keyword>
<dbReference type="PRINTS" id="PR01157">
    <property type="entry name" value="P2YPURNOCPTR"/>
</dbReference>
<reference evidence="11" key="2">
    <citation type="submission" date="2025-08" db="UniProtKB">
        <authorList>
            <consortium name="Ensembl"/>
        </authorList>
    </citation>
    <scope>IDENTIFICATION</scope>
</reference>
<dbReference type="PRINTS" id="PR00237">
    <property type="entry name" value="GPCRRHODOPSN"/>
</dbReference>
<reference evidence="11" key="3">
    <citation type="submission" date="2025-09" db="UniProtKB">
        <authorList>
            <consortium name="Ensembl"/>
        </authorList>
    </citation>
    <scope>IDENTIFICATION</scope>
</reference>
<dbReference type="RefSeq" id="XP_017541204.1">
    <property type="nucleotide sequence ID" value="XM_017685715.2"/>
</dbReference>
<dbReference type="PANTHER" id="PTHR24231:SF14">
    <property type="entry name" value="SUCCINATE RECEPTOR 1"/>
    <property type="match status" value="1"/>
</dbReference>
<dbReference type="PROSITE" id="PS50262">
    <property type="entry name" value="G_PROTEIN_RECEP_F1_2"/>
    <property type="match status" value="1"/>
</dbReference>
<feature type="transmembrane region" description="Helical" evidence="9">
    <location>
        <begin position="148"/>
        <end position="171"/>
    </location>
</feature>
<evidence type="ECO:0000256" key="1">
    <source>
        <dbReference type="ARBA" id="ARBA00004651"/>
    </source>
</evidence>
<accession>A0A3B4EQB4</accession>
<keyword evidence="3 9" id="KW-0812">Transmembrane</keyword>
<feature type="transmembrane region" description="Helical" evidence="9">
    <location>
        <begin position="70"/>
        <end position="89"/>
    </location>
</feature>
<evidence type="ECO:0000256" key="7">
    <source>
        <dbReference type="ARBA" id="ARBA00023170"/>
    </source>
</evidence>
<evidence type="ECO:0000256" key="4">
    <source>
        <dbReference type="ARBA" id="ARBA00022989"/>
    </source>
</evidence>
<evidence type="ECO:0000313" key="12">
    <source>
        <dbReference type="Proteomes" id="UP001501920"/>
    </source>
</evidence>
<dbReference type="InterPro" id="IPR000276">
    <property type="entry name" value="GPCR_Rhodpsn"/>
</dbReference>
<sequence length="326" mass="37197">MQLHFTEQPSQDKISNSTMASNCTDVIPQLWKYYLSPMYALEFAIGSVSNLLVILGYIFCLPSWKSTNVYLFNLALSDLIFLCTLPHLSYTYAHGLSKIIPALCVANRYILHVNLYSSILFMVWVSVDRLLVIRHPLRNHFLLTCKGSLLVSLLTWVWVNIQVIPLIAFVIQDLELSEWTKCNDFGSLSETKGTLIYSLVLTVTGYVIPLLALFLSSLKMVSLLLTQEQVLGTSFQRPLKIVRAAAIMFLVLYTPLHVMRNVRIASQLSEATLSLCSKVYIEVVYIVTRPVAFAHSAVNPIFYFLMTDRFKELLQDKLRQIRRMLT</sequence>
<evidence type="ECO:0000313" key="11">
    <source>
        <dbReference type="Ensembl" id="ENSPNAP00000037474.1"/>
    </source>
</evidence>
<evidence type="ECO:0000256" key="3">
    <source>
        <dbReference type="ARBA" id="ARBA00022692"/>
    </source>
</evidence>
<keyword evidence="8" id="KW-0807">Transducer</keyword>
<feature type="transmembrane region" description="Helical" evidence="9">
    <location>
        <begin position="109"/>
        <end position="127"/>
    </location>
</feature>
<keyword evidence="2" id="KW-1003">Cell membrane</keyword>
<dbReference type="GeneID" id="108413274"/>
<dbReference type="GO" id="GO:0005886">
    <property type="term" value="C:plasma membrane"/>
    <property type="evidence" value="ECO:0007669"/>
    <property type="project" value="UniProtKB-SubCell"/>
</dbReference>
<protein>
    <recommendedName>
        <fullName evidence="10">G-protein coupled receptors family 1 profile domain-containing protein</fullName>
    </recommendedName>
</protein>
<dbReference type="Gene3D" id="1.20.1070.10">
    <property type="entry name" value="Rhodopsin 7-helix transmembrane proteins"/>
    <property type="match status" value="1"/>
</dbReference>
<dbReference type="Pfam" id="PF00001">
    <property type="entry name" value="7tm_1"/>
    <property type="match status" value="1"/>
</dbReference>
<dbReference type="OMA" id="YYKIALF"/>
<proteinExistence type="predicted"/>
<dbReference type="GO" id="GO:0004930">
    <property type="term" value="F:G protein-coupled receptor activity"/>
    <property type="evidence" value="ECO:0007669"/>
    <property type="project" value="UniProtKB-KW"/>
</dbReference>
<dbReference type="OrthoDB" id="9927220at2759"/>
<dbReference type="PANTHER" id="PTHR24231">
    <property type="entry name" value="PURINOCEPTOR-RELATED G-PROTEIN COUPLED RECEPTOR"/>
    <property type="match status" value="1"/>
</dbReference>
<evidence type="ECO:0000256" key="8">
    <source>
        <dbReference type="ARBA" id="ARBA00023224"/>
    </source>
</evidence>
<keyword evidence="12" id="KW-1185">Reference proteome</keyword>
<dbReference type="STRING" id="42514.ENSPNAP00000037474"/>
<dbReference type="Proteomes" id="UP001501920">
    <property type="component" value="Chromosome 19"/>
</dbReference>
<dbReference type="InterPro" id="IPR017452">
    <property type="entry name" value="GPCR_Rhodpsn_7TM"/>
</dbReference>
<comment type="subcellular location">
    <subcellularLocation>
        <location evidence="1">Cell membrane</location>
        <topology evidence="1">Multi-pass membrane protein</topology>
    </subcellularLocation>
</comment>